<sequence>MIKTVEDFLYNVKKDYKPLLFRTFVNMPYNQTNKFFLYFIFLSLLSAQTFHGQVKNSGNDSVKVYQRIENYGKKNNFNKTIYKLLFKSKRKTAPTKADKRKKELLKKSFDRSEGKIIRNINIVTLDPFGFNVDDNQNRAEKGVEKFGNKMHFKTRVWTIHNLLLFKKNEPLDSLTAKESERLIRKQRFIRSVVIKPVAIEGSKDSVDISVRVLDSWTIVPDFSVSSSRVNYGIKEKNFMGLGHTFQNDFVNRFDTGDQSYLGRYTIPNFKNTYINATVTYENSLNNNTRKSARIERRFYSPLARLAGGIFFENSAFVDSLPNTALLFEKQNFKSEIQEYWLGHSFRIFKGNDIDFRSTNLVTTIGFNNITYLKAPTETFDASNFFSSEKTVLTSIGITTQKFAQDKYLYNFGIIEDVSYGQVYSITAGIRDKNFEKKMYLGGRFSYGDYYNFGFLGVNTEWGSFFNSGTTEETTFRLEINYFSNLQQLGNWKLRQFIKTTYVMGNNRAPIIKDRVVFSQTDGLSGFENPLLNGTQKFTTSFQTQTYVPGNWHGFHFSPFYNMTFGVIHGDTNEFTSKKIYSKFSVGIVINNDYLVFDNFQLSFSYFPIIPFEGTNIFKSNTFNNNDLALPEYEIGQPRIVPYK</sequence>
<gene>
    <name evidence="1" type="ORF">WFZ85_04680</name>
</gene>
<evidence type="ECO:0008006" key="3">
    <source>
        <dbReference type="Google" id="ProtNLM"/>
    </source>
</evidence>
<accession>A0ABU9N5Q2</accession>
<reference evidence="1 2" key="1">
    <citation type="submission" date="2024-03" db="EMBL/GenBank/DDBJ databases">
        <title>Two novel species of the genus Flavobacterium exhibiting potentially degradation of complex polysaccharides.</title>
        <authorList>
            <person name="Lian X."/>
        </authorList>
    </citation>
    <scope>NUCLEOTIDE SEQUENCE [LARGE SCALE GENOMIC DNA]</scope>
    <source>
        <strain evidence="2">j3</strain>
    </source>
</reference>
<organism evidence="1 2">
    <name type="scientific">Flavobacterium aureirubrum</name>
    <dbReference type="NCBI Taxonomy" id="3133147"/>
    <lineage>
        <taxon>Bacteria</taxon>
        <taxon>Pseudomonadati</taxon>
        <taxon>Bacteroidota</taxon>
        <taxon>Flavobacteriia</taxon>
        <taxon>Flavobacteriales</taxon>
        <taxon>Flavobacteriaceae</taxon>
        <taxon>Flavobacterium</taxon>
    </lineage>
</organism>
<evidence type="ECO:0000313" key="1">
    <source>
        <dbReference type="EMBL" id="MEM0541898.1"/>
    </source>
</evidence>
<keyword evidence="2" id="KW-1185">Reference proteome</keyword>
<comment type="caution">
    <text evidence="1">The sequence shown here is derived from an EMBL/GenBank/DDBJ whole genome shotgun (WGS) entry which is preliminary data.</text>
</comment>
<proteinExistence type="predicted"/>
<protein>
    <recommendedName>
        <fullName evidence="3">Outer membrane protein/protective antigen OMA87</fullName>
    </recommendedName>
</protein>
<name>A0ABU9N5Q2_9FLAO</name>
<dbReference type="RefSeq" id="WP_342695122.1">
    <property type="nucleotide sequence ID" value="NZ_JBCGDO010000004.1"/>
</dbReference>
<dbReference type="EMBL" id="JBCGDO010000004">
    <property type="protein sequence ID" value="MEM0541898.1"/>
    <property type="molecule type" value="Genomic_DNA"/>
</dbReference>
<dbReference type="Proteomes" id="UP001460072">
    <property type="component" value="Unassembled WGS sequence"/>
</dbReference>
<evidence type="ECO:0000313" key="2">
    <source>
        <dbReference type="Proteomes" id="UP001460072"/>
    </source>
</evidence>